<evidence type="ECO:0000256" key="5">
    <source>
        <dbReference type="ARBA" id="ARBA00022692"/>
    </source>
</evidence>
<dbReference type="PANTHER" id="PTHR34702:SF1">
    <property type="entry name" value="NA(+)_H(+) ANTIPORTER SUBUNIT F"/>
    <property type="match status" value="1"/>
</dbReference>
<comment type="subcellular location">
    <subcellularLocation>
        <location evidence="1">Cell membrane</location>
        <topology evidence="1">Multi-pass membrane protein</topology>
    </subcellularLocation>
</comment>
<feature type="compositionally biased region" description="Basic and acidic residues" evidence="8">
    <location>
        <begin position="108"/>
        <end position="118"/>
    </location>
</feature>
<keyword evidence="6 9" id="KW-1133">Transmembrane helix</keyword>
<evidence type="ECO:0000313" key="10">
    <source>
        <dbReference type="EMBL" id="MDD9206200.1"/>
    </source>
</evidence>
<evidence type="ECO:0000256" key="2">
    <source>
        <dbReference type="ARBA" id="ARBA00009212"/>
    </source>
</evidence>
<feature type="transmembrane region" description="Helical" evidence="9">
    <location>
        <begin position="59"/>
        <end position="82"/>
    </location>
</feature>
<comment type="caution">
    <text evidence="10">The sequence shown here is derived from an EMBL/GenBank/DDBJ whole genome shotgun (WGS) entry which is preliminary data.</text>
</comment>
<evidence type="ECO:0000256" key="6">
    <source>
        <dbReference type="ARBA" id="ARBA00022989"/>
    </source>
</evidence>
<evidence type="ECO:0000256" key="4">
    <source>
        <dbReference type="ARBA" id="ARBA00022475"/>
    </source>
</evidence>
<name>A0ABT5TYI5_9MICO</name>
<dbReference type="EMBL" id="JARACI010000811">
    <property type="protein sequence ID" value="MDD9206200.1"/>
    <property type="molecule type" value="Genomic_DNA"/>
</dbReference>
<evidence type="ECO:0000256" key="8">
    <source>
        <dbReference type="SAM" id="MobiDB-lite"/>
    </source>
</evidence>
<sequence>MTAVYVYCFAAVAVAALLALIRVERGPSMFDRVVALDITTACVLGTVALISARDDRTDLVPVLVVLAVVGFVGSVTVARFAAADTLEEARILSREELAEVLAREEAIRDEDAPVHDPDAMVSGADDDEKAAALRPDVAEDMADDDKEGGRQDGPRVATRPGEGHEVEREERS</sequence>
<feature type="compositionally biased region" description="Basic and acidic residues" evidence="8">
    <location>
        <begin position="161"/>
        <end position="172"/>
    </location>
</feature>
<feature type="region of interest" description="Disordered" evidence="8">
    <location>
        <begin position="108"/>
        <end position="172"/>
    </location>
</feature>
<dbReference type="InterPro" id="IPR007208">
    <property type="entry name" value="MrpF/PhaF-like"/>
</dbReference>
<dbReference type="PANTHER" id="PTHR34702">
    <property type="entry name" value="NA(+)/H(+) ANTIPORTER SUBUNIT F1"/>
    <property type="match status" value="1"/>
</dbReference>
<organism evidence="10 11">
    <name type="scientific">Georgenia halotolerans</name>
    <dbReference type="NCBI Taxonomy" id="3028317"/>
    <lineage>
        <taxon>Bacteria</taxon>
        <taxon>Bacillati</taxon>
        <taxon>Actinomycetota</taxon>
        <taxon>Actinomycetes</taxon>
        <taxon>Micrococcales</taxon>
        <taxon>Bogoriellaceae</taxon>
        <taxon>Georgenia</taxon>
    </lineage>
</organism>
<comment type="similarity">
    <text evidence="2">Belongs to the CPA3 antiporters (TC 2.A.63) subunit F family.</text>
</comment>
<evidence type="ECO:0000256" key="7">
    <source>
        <dbReference type="ARBA" id="ARBA00023136"/>
    </source>
</evidence>
<keyword evidence="3" id="KW-0813">Transport</keyword>
<feature type="transmembrane region" description="Helical" evidence="9">
    <location>
        <begin position="35"/>
        <end position="53"/>
    </location>
</feature>
<keyword evidence="4" id="KW-1003">Cell membrane</keyword>
<gene>
    <name evidence="10" type="ORF">PU560_06920</name>
</gene>
<reference evidence="10" key="1">
    <citation type="submission" date="2023-02" db="EMBL/GenBank/DDBJ databases">
        <title>Georgenia sp.10Sc9-8, isolated from a soil sample collected from the Taklamakan desert.</title>
        <authorList>
            <person name="Liu S."/>
        </authorList>
    </citation>
    <scope>NUCLEOTIDE SEQUENCE</scope>
    <source>
        <strain evidence="10">10Sc9-8</strain>
    </source>
</reference>
<dbReference type="Pfam" id="PF04066">
    <property type="entry name" value="MrpF_PhaF"/>
    <property type="match status" value="1"/>
</dbReference>
<evidence type="ECO:0000256" key="9">
    <source>
        <dbReference type="SAM" id="Phobius"/>
    </source>
</evidence>
<proteinExistence type="inferred from homology"/>
<feature type="transmembrane region" description="Helical" evidence="9">
    <location>
        <begin position="6"/>
        <end position="23"/>
    </location>
</feature>
<evidence type="ECO:0000313" key="11">
    <source>
        <dbReference type="Proteomes" id="UP001165561"/>
    </source>
</evidence>
<protein>
    <submittedName>
        <fullName evidence="10">Monovalent cation/H+ antiporter complex subunit F</fullName>
    </submittedName>
</protein>
<dbReference type="Proteomes" id="UP001165561">
    <property type="component" value="Unassembled WGS sequence"/>
</dbReference>
<evidence type="ECO:0000256" key="1">
    <source>
        <dbReference type="ARBA" id="ARBA00004651"/>
    </source>
</evidence>
<keyword evidence="7 9" id="KW-0472">Membrane</keyword>
<keyword evidence="11" id="KW-1185">Reference proteome</keyword>
<accession>A0ABT5TYI5</accession>
<evidence type="ECO:0000256" key="3">
    <source>
        <dbReference type="ARBA" id="ARBA00022448"/>
    </source>
</evidence>
<keyword evidence="5 9" id="KW-0812">Transmembrane</keyword>